<comment type="caution">
    <text evidence="1">The sequence shown here is derived from an EMBL/GenBank/DDBJ whole genome shotgun (WGS) entry which is preliminary data.</text>
</comment>
<accession>A0A392QYL1</accession>
<keyword evidence="2" id="KW-1185">Reference proteome</keyword>
<evidence type="ECO:0000313" key="1">
    <source>
        <dbReference type="EMBL" id="MCI29443.1"/>
    </source>
</evidence>
<feature type="non-terminal residue" evidence="1">
    <location>
        <position position="76"/>
    </location>
</feature>
<sequence length="76" mass="8855">MLVIMETRCDPNKLRRSFSLLGYDEFSATEVQGYAGVKYPNEGWWYFTPVYASPNEAMRNVLWNELKSIALTMQEP</sequence>
<organism evidence="1 2">
    <name type="scientific">Trifolium medium</name>
    <dbReference type="NCBI Taxonomy" id="97028"/>
    <lineage>
        <taxon>Eukaryota</taxon>
        <taxon>Viridiplantae</taxon>
        <taxon>Streptophyta</taxon>
        <taxon>Embryophyta</taxon>
        <taxon>Tracheophyta</taxon>
        <taxon>Spermatophyta</taxon>
        <taxon>Magnoliopsida</taxon>
        <taxon>eudicotyledons</taxon>
        <taxon>Gunneridae</taxon>
        <taxon>Pentapetalae</taxon>
        <taxon>rosids</taxon>
        <taxon>fabids</taxon>
        <taxon>Fabales</taxon>
        <taxon>Fabaceae</taxon>
        <taxon>Papilionoideae</taxon>
        <taxon>50 kb inversion clade</taxon>
        <taxon>NPAAA clade</taxon>
        <taxon>Hologalegina</taxon>
        <taxon>IRL clade</taxon>
        <taxon>Trifolieae</taxon>
        <taxon>Trifolium</taxon>
    </lineage>
</organism>
<protein>
    <submittedName>
        <fullName evidence="1">Uncharacterized protein</fullName>
    </submittedName>
</protein>
<reference evidence="1 2" key="1">
    <citation type="journal article" date="2018" name="Front. Plant Sci.">
        <title>Red Clover (Trifolium pratense) and Zigzag Clover (T. medium) - A Picture of Genomic Similarities and Differences.</title>
        <authorList>
            <person name="Dluhosova J."/>
            <person name="Istvanek J."/>
            <person name="Nedelnik J."/>
            <person name="Repkova J."/>
        </authorList>
    </citation>
    <scope>NUCLEOTIDE SEQUENCE [LARGE SCALE GENOMIC DNA]</scope>
    <source>
        <strain evidence="2">cv. 10/8</strain>
        <tissue evidence="1">Leaf</tissue>
    </source>
</reference>
<name>A0A392QYL1_9FABA</name>
<dbReference type="Proteomes" id="UP000265520">
    <property type="component" value="Unassembled WGS sequence"/>
</dbReference>
<dbReference type="EMBL" id="LXQA010172559">
    <property type="protein sequence ID" value="MCI29443.1"/>
    <property type="molecule type" value="Genomic_DNA"/>
</dbReference>
<dbReference type="AlphaFoldDB" id="A0A392QYL1"/>
<proteinExistence type="predicted"/>
<evidence type="ECO:0000313" key="2">
    <source>
        <dbReference type="Proteomes" id="UP000265520"/>
    </source>
</evidence>